<gene>
    <name evidence="2" type="ORF">D3C57_109050</name>
</gene>
<dbReference type="KEGG" id="src:M271_34595"/>
<evidence type="ECO:0000259" key="1">
    <source>
        <dbReference type="Pfam" id="PF26096"/>
    </source>
</evidence>
<name>A0A0A0NMB3_STRRN</name>
<dbReference type="STRING" id="1343740.M271_34595"/>
<protein>
    <recommendedName>
        <fullName evidence="1">DUF8033 domain-containing protein</fullName>
    </recommendedName>
</protein>
<comment type="caution">
    <text evidence="2">The sequence shown here is derived from an EMBL/GenBank/DDBJ whole genome shotgun (WGS) entry which is preliminary data.</text>
</comment>
<reference evidence="2 3" key="1">
    <citation type="journal article" date="2018" name="J. Biol. Chem.">
        <title>Discovery of the actinoplanic acid pathway in Streptomyces rapamycinicus reveals a genetically conserved synergism with rapamycin.</title>
        <authorList>
            <person name="Mrak P."/>
            <person name="Krastel P."/>
            <person name="Pivk Lukancic P."/>
            <person name="Tao J."/>
            <person name="Pistorius D."/>
            <person name="Moore C.M."/>
        </authorList>
    </citation>
    <scope>NUCLEOTIDE SEQUENCE [LARGE SCALE GENOMIC DNA]</scope>
    <source>
        <strain evidence="2 3">NRRL 5491</strain>
    </source>
</reference>
<dbReference type="Proteomes" id="UP000281594">
    <property type="component" value="Unassembled WGS sequence"/>
</dbReference>
<dbReference type="Pfam" id="PF26096">
    <property type="entry name" value="DUF8033"/>
    <property type="match status" value="1"/>
</dbReference>
<feature type="domain" description="DUF8033" evidence="1">
    <location>
        <begin position="60"/>
        <end position="94"/>
    </location>
</feature>
<dbReference type="RefSeq" id="WP_020871809.1">
    <property type="nucleotide sequence ID" value="NC_022785.1"/>
</dbReference>
<proteinExistence type="predicted"/>
<dbReference type="EMBL" id="QYCY01000001">
    <property type="protein sequence ID" value="RLV78513.1"/>
    <property type="molecule type" value="Genomic_DNA"/>
</dbReference>
<dbReference type="InterPro" id="IPR058346">
    <property type="entry name" value="DUF8033"/>
</dbReference>
<organism evidence="2 3">
    <name type="scientific">Streptomyces rapamycinicus (strain ATCC 29253 / DSM 41530 / NRRL 5491 / AYB-994)</name>
    <name type="common">Streptomyces hygroscopicus (strain ATCC 29253)</name>
    <dbReference type="NCBI Taxonomy" id="1343740"/>
    <lineage>
        <taxon>Bacteria</taxon>
        <taxon>Bacillati</taxon>
        <taxon>Actinomycetota</taxon>
        <taxon>Actinomycetes</taxon>
        <taxon>Kitasatosporales</taxon>
        <taxon>Streptomycetaceae</taxon>
        <taxon>Streptomyces</taxon>
        <taxon>Streptomyces violaceusniger group</taxon>
    </lineage>
</organism>
<sequence>MKKFATHSWATREALARHEPFDTYGAFRAVDGYHLPFGNRLPPRWRDQYIEDAAEVMFTVLSYRTPIAWVLRCGAVVIPNVKYSRTTSGHQALLYALRESAQGPLAIAAQEERQEARERATRRRQAAARGIPPDPAVATPAEELTRSLMRDDAGALDGSSDIVARIDDVLSRRVPVNSGEAAIYSPQYLERKQYNRDRQDAA</sequence>
<evidence type="ECO:0000313" key="2">
    <source>
        <dbReference type="EMBL" id="RLV78513.1"/>
    </source>
</evidence>
<dbReference type="HOGENOM" id="CLU_1353995_0_0_11"/>
<accession>A0A0A0NMB3</accession>
<evidence type="ECO:0000313" key="3">
    <source>
        <dbReference type="Proteomes" id="UP000281594"/>
    </source>
</evidence>
<dbReference type="AlphaFoldDB" id="A0A0A0NMB3"/>